<feature type="coiled-coil region" evidence="9">
    <location>
        <begin position="743"/>
        <end position="857"/>
    </location>
</feature>
<evidence type="ECO:0000256" key="8">
    <source>
        <dbReference type="PIRNR" id="PIRNR005719"/>
    </source>
</evidence>
<protein>
    <recommendedName>
        <fullName evidence="8">Structural maintenance of chromosomes protein</fullName>
    </recommendedName>
</protein>
<dbReference type="InterPro" id="IPR036277">
    <property type="entry name" value="SMC_hinge_sf"/>
</dbReference>
<feature type="domain" description="SMC hinge" evidence="10">
    <location>
        <begin position="579"/>
        <end position="695"/>
    </location>
</feature>
<proteinExistence type="inferred from homology"/>
<dbReference type="GeneID" id="108566474"/>
<dbReference type="PIRSF" id="PIRSF005719">
    <property type="entry name" value="SMC"/>
    <property type="match status" value="1"/>
</dbReference>
<keyword evidence="5 9" id="KW-0175">Coiled coil</keyword>
<feature type="coiled-coil region" evidence="9">
    <location>
        <begin position="908"/>
        <end position="949"/>
    </location>
</feature>
<comment type="subcellular location">
    <subcellularLocation>
        <location evidence="1 8">Nucleus</location>
    </subcellularLocation>
</comment>
<evidence type="ECO:0000256" key="4">
    <source>
        <dbReference type="ARBA" id="ARBA00022840"/>
    </source>
</evidence>
<keyword evidence="6" id="KW-0226">DNA condensation</keyword>
<evidence type="ECO:0000256" key="6">
    <source>
        <dbReference type="ARBA" id="ARBA00023067"/>
    </source>
</evidence>
<dbReference type="Gene3D" id="1.20.1060.20">
    <property type="match status" value="1"/>
</dbReference>
<dbReference type="SUPFAM" id="SSF75553">
    <property type="entry name" value="Smc hinge domain"/>
    <property type="match status" value="1"/>
</dbReference>
<dbReference type="InterPro" id="IPR027417">
    <property type="entry name" value="P-loop_NTPase"/>
</dbReference>
<keyword evidence="3" id="KW-0547">Nucleotide-binding</keyword>
<dbReference type="Pfam" id="PF02463">
    <property type="entry name" value="SMC_N"/>
    <property type="match status" value="1"/>
</dbReference>
<dbReference type="Proteomes" id="UP000695000">
    <property type="component" value="Unplaced"/>
</dbReference>
<dbReference type="InterPro" id="IPR010935">
    <property type="entry name" value="SMC_hinge"/>
</dbReference>
<keyword evidence="11" id="KW-1185">Reference proteome</keyword>
<reference evidence="12" key="1">
    <citation type="submission" date="2025-08" db="UniProtKB">
        <authorList>
            <consortium name="RefSeq"/>
        </authorList>
    </citation>
    <scope>IDENTIFICATION</scope>
    <source>
        <tissue evidence="12">Whole Larva</tissue>
    </source>
</reference>
<evidence type="ECO:0000256" key="1">
    <source>
        <dbReference type="ARBA" id="ARBA00004123"/>
    </source>
</evidence>
<feature type="coiled-coil region" evidence="9">
    <location>
        <begin position="985"/>
        <end position="1048"/>
    </location>
</feature>
<keyword evidence="4" id="KW-0067">ATP-binding</keyword>
<evidence type="ECO:0000259" key="10">
    <source>
        <dbReference type="SMART" id="SM00968"/>
    </source>
</evidence>
<dbReference type="InterPro" id="IPR003395">
    <property type="entry name" value="RecF/RecN/SMC_N"/>
</dbReference>
<evidence type="ECO:0000256" key="9">
    <source>
        <dbReference type="SAM" id="Coils"/>
    </source>
</evidence>
<sequence>MTSPNNSTVVDQEEDIHLSDEEGGIRIDGIYIPPPPVPYCSVENKGPRLIITKITNNFFKSYGTNRILGPFHKCFNSIVGPNGSGKSNVIDSMLFVFGYRATKIRSKKLSVLLHNSVKYPNITSCTVAVHFAEIIDKEGDEYDVVPNSEFIVARTANKDNSSFYTLNGKKTLFKEIGTLLKKHGIDLDHDRFLILQGEVEQISLMAAKGTDSEPGMLEYLEDIIGTSRYKVPLAQLINRVESLSEQRVERLNRLKLVETDLKSLEGPKDQAVAYLKLENDIVVKKNLLLQKNVSLFAENIKKSEENKLEIDVVVEEITEKLNNIASEIKSVTNSLDKVATDYEKLKNNKEKLKEAFAMANNEDLKLQENMRLANNKRKKLKQNLIAEESRFESYQKNPEDVEKEVKVCEEMAEKMSQKKEKLQADRVEMLKSLVDATKELQEKKKDMENDLAELKKSLNALNTTYTVSASELNLYVRDQESESKKLQNIKQSYESVESKIQQYSAEIEKLKKMLPENEANLSKANKELQAIKVDEGNVIRDVNKKRSMLEEKKSAMQATRSRGRVLDALMRQKIEGNCPGLFGRLGDLGAIDGKYDVAVSTACGPLDSIVVDTVETGQWCIEFLKKHDIGRVTIIVLEKQEHLRRHYQTPLQTPENVPRLFDLIRVEDERIKPAFYYAVRNTLVAKDLDQGSRIAYGAQRFRVVTLGGDLIELTGTMSGGGRQVSRGRMGQSVAVSNIDPKELESIEDEVNELQHKLRQIQQKQPILENTVSDLSSQINQMNISYQKFNMQLTSLKREKHLLTDQLQNQEKTAAKTKADPLKVKEMTSLVEEKKAAYEESLDAVNSLQTEVTEINDEINRRTQGKVEVIDKNIKETTKSIEKFKTEITKLRVGLTTAERNSQKSAKLIETMKQDITNEENSMKSMKVKREEIEEDAKKLLKCLEEVNVDLSSGEEDFSEYKAKISELTKTENKIKGEKIEIDQKLKDVTEKLEDSRGKVNVLKSKIKQLRLQSIPDETIGELKTYSEEELEEIELNTIQRQLNVYEDEYKKANPNLEAIVEYKNKQTVFIKRTEALLEITEQRNKVRGYHNDLHARRKQEFVTGYNIIKMKVKEMYQMITMGGDADFEMLDTYDPFNEGIQFRVRPPKKTWKLITNLSGGEKTLSSLALVFALHYYKPSPLYVMDEIDAALDFKNVSIVANYIKERTKNAQFIIISLRANMFELSDRMIGIYKIFNITNSVALNPKSFDQNRTAHSEETNDQNDVVLQNEVVQNGSLLNTSVTATAANS</sequence>
<dbReference type="Pfam" id="PF06470">
    <property type="entry name" value="SMC_hinge"/>
    <property type="match status" value="1"/>
</dbReference>
<dbReference type="InterPro" id="IPR024704">
    <property type="entry name" value="SMC"/>
</dbReference>
<dbReference type="PANTHER" id="PTHR18937">
    <property type="entry name" value="STRUCTURAL MAINTENANCE OF CHROMOSOMES SMC FAMILY MEMBER"/>
    <property type="match status" value="1"/>
</dbReference>
<evidence type="ECO:0000313" key="11">
    <source>
        <dbReference type="Proteomes" id="UP000695000"/>
    </source>
</evidence>
<evidence type="ECO:0000313" key="12">
    <source>
        <dbReference type="RefSeq" id="XP_017781859.1"/>
    </source>
</evidence>
<dbReference type="Gene3D" id="3.40.50.300">
    <property type="entry name" value="P-loop containing nucleotide triphosphate hydrolases"/>
    <property type="match status" value="2"/>
</dbReference>
<feature type="coiled-coil region" evidence="9">
    <location>
        <begin position="314"/>
        <end position="559"/>
    </location>
</feature>
<accession>A0ABM1N4V9</accession>
<gene>
    <name evidence="12" type="primary">LOC108566474</name>
</gene>
<dbReference type="SMART" id="SM00968">
    <property type="entry name" value="SMC_hinge"/>
    <property type="match status" value="1"/>
</dbReference>
<dbReference type="RefSeq" id="XP_017781859.1">
    <property type="nucleotide sequence ID" value="XM_017926370.1"/>
</dbReference>
<evidence type="ECO:0000256" key="2">
    <source>
        <dbReference type="ARBA" id="ARBA00006005"/>
    </source>
</evidence>
<keyword evidence="7 8" id="KW-0539">Nucleus</keyword>
<dbReference type="SUPFAM" id="SSF52540">
    <property type="entry name" value="P-loop containing nucleoside triphosphate hydrolases"/>
    <property type="match status" value="1"/>
</dbReference>
<name>A0ABM1N4V9_NICVS</name>
<evidence type="ECO:0000256" key="7">
    <source>
        <dbReference type="ARBA" id="ARBA00023242"/>
    </source>
</evidence>
<dbReference type="Gene3D" id="3.30.70.1620">
    <property type="match status" value="1"/>
</dbReference>
<evidence type="ECO:0000256" key="5">
    <source>
        <dbReference type="ARBA" id="ARBA00023054"/>
    </source>
</evidence>
<organism evidence="11 12">
    <name type="scientific">Nicrophorus vespilloides</name>
    <name type="common">Boreal carrion beetle</name>
    <dbReference type="NCBI Taxonomy" id="110193"/>
    <lineage>
        <taxon>Eukaryota</taxon>
        <taxon>Metazoa</taxon>
        <taxon>Ecdysozoa</taxon>
        <taxon>Arthropoda</taxon>
        <taxon>Hexapoda</taxon>
        <taxon>Insecta</taxon>
        <taxon>Pterygota</taxon>
        <taxon>Neoptera</taxon>
        <taxon>Endopterygota</taxon>
        <taxon>Coleoptera</taxon>
        <taxon>Polyphaga</taxon>
        <taxon>Staphyliniformia</taxon>
        <taxon>Silphidae</taxon>
        <taxon>Nicrophorinae</taxon>
        <taxon>Nicrophorus</taxon>
    </lineage>
</organism>
<comment type="similarity">
    <text evidence="2">Belongs to the SMC family. SMC4 subfamily.</text>
</comment>
<evidence type="ECO:0000256" key="3">
    <source>
        <dbReference type="ARBA" id="ARBA00022741"/>
    </source>
</evidence>
<dbReference type="PANTHER" id="PTHR18937:SF172">
    <property type="entry name" value="STRUCTURAL MAINTENANCE OF CHROMOSOMES PROTEIN"/>
    <property type="match status" value="1"/>
</dbReference>